<evidence type="ECO:0000313" key="9">
    <source>
        <dbReference type="Proteomes" id="UP000663791"/>
    </source>
</evidence>
<feature type="transmembrane region" description="Helical" evidence="6">
    <location>
        <begin position="312"/>
        <end position="330"/>
    </location>
</feature>
<evidence type="ECO:0000256" key="1">
    <source>
        <dbReference type="ARBA" id="ARBA00004141"/>
    </source>
</evidence>
<evidence type="ECO:0000256" key="4">
    <source>
        <dbReference type="ARBA" id="ARBA00023136"/>
    </source>
</evidence>
<feature type="transmembrane region" description="Helical" evidence="6">
    <location>
        <begin position="49"/>
        <end position="69"/>
    </location>
</feature>
<feature type="transmembrane region" description="Helical" evidence="6">
    <location>
        <begin position="269"/>
        <end position="284"/>
    </location>
</feature>
<feature type="domain" description="O-antigen ligase-related" evidence="7">
    <location>
        <begin position="274"/>
        <end position="416"/>
    </location>
</feature>
<gene>
    <name evidence="8" type="ORF">JK386_06295</name>
</gene>
<feature type="region of interest" description="Disordered" evidence="5">
    <location>
        <begin position="1"/>
        <end position="43"/>
    </location>
</feature>
<dbReference type="GO" id="GO:0016020">
    <property type="term" value="C:membrane"/>
    <property type="evidence" value="ECO:0007669"/>
    <property type="project" value="UniProtKB-SubCell"/>
</dbReference>
<evidence type="ECO:0000256" key="5">
    <source>
        <dbReference type="SAM" id="MobiDB-lite"/>
    </source>
</evidence>
<feature type="transmembrane region" description="Helical" evidence="6">
    <location>
        <begin position="243"/>
        <end position="262"/>
    </location>
</feature>
<feature type="transmembrane region" description="Helical" evidence="6">
    <location>
        <begin position="74"/>
        <end position="93"/>
    </location>
</feature>
<comment type="caution">
    <text evidence="8">The sequence shown here is derived from an EMBL/GenBank/DDBJ whole genome shotgun (WGS) entry which is preliminary data.</text>
</comment>
<keyword evidence="4 6" id="KW-0472">Membrane</keyword>
<feature type="transmembrane region" description="Helical" evidence="6">
    <location>
        <begin position="408"/>
        <end position="428"/>
    </location>
</feature>
<organism evidence="8 9">
    <name type="scientific">Nocardioides faecalis</name>
    <dbReference type="NCBI Taxonomy" id="2803858"/>
    <lineage>
        <taxon>Bacteria</taxon>
        <taxon>Bacillati</taxon>
        <taxon>Actinomycetota</taxon>
        <taxon>Actinomycetes</taxon>
        <taxon>Propionibacteriales</taxon>
        <taxon>Nocardioidaceae</taxon>
        <taxon>Nocardioides</taxon>
    </lineage>
</organism>
<feature type="transmembrane region" description="Helical" evidence="6">
    <location>
        <begin position="435"/>
        <end position="454"/>
    </location>
</feature>
<dbReference type="Proteomes" id="UP000663791">
    <property type="component" value="Unassembled WGS sequence"/>
</dbReference>
<feature type="transmembrane region" description="Helical" evidence="6">
    <location>
        <begin position="207"/>
        <end position="231"/>
    </location>
</feature>
<reference evidence="8" key="1">
    <citation type="submission" date="2021-01" db="EMBL/GenBank/DDBJ databases">
        <title>Novel species in genus Nocardioides.</title>
        <authorList>
            <person name="Zhang G."/>
        </authorList>
    </citation>
    <scope>NUCLEOTIDE SEQUENCE</scope>
    <source>
        <strain evidence="8">Zg-536</strain>
    </source>
</reference>
<protein>
    <submittedName>
        <fullName evidence="8">O-antigen ligase family protein</fullName>
    </submittedName>
</protein>
<feature type="transmembrane region" description="Helical" evidence="6">
    <location>
        <begin position="113"/>
        <end position="135"/>
    </location>
</feature>
<evidence type="ECO:0000256" key="2">
    <source>
        <dbReference type="ARBA" id="ARBA00022692"/>
    </source>
</evidence>
<feature type="transmembrane region" description="Helical" evidence="6">
    <location>
        <begin position="178"/>
        <end position="195"/>
    </location>
</feature>
<dbReference type="InterPro" id="IPR007016">
    <property type="entry name" value="O-antigen_ligase-rel_domated"/>
</dbReference>
<dbReference type="GO" id="GO:0016874">
    <property type="term" value="F:ligase activity"/>
    <property type="evidence" value="ECO:0007669"/>
    <property type="project" value="UniProtKB-KW"/>
</dbReference>
<keyword evidence="2 6" id="KW-0812">Transmembrane</keyword>
<dbReference type="EMBL" id="JAERTX010000005">
    <property type="protein sequence ID" value="MBM9459506.1"/>
    <property type="molecule type" value="Genomic_DNA"/>
</dbReference>
<dbReference type="RefSeq" id="WP_205290828.1">
    <property type="nucleotide sequence ID" value="NZ_CP074406.1"/>
</dbReference>
<sequence length="485" mass="49449">MSPTVVTGRADSPVDGSVDSPIDSPVDGSVDSPPKRPALGSDRPLPRQVAAAGVLVLVAALAVGIGTVVVLAPLVAVLALVAVLGVVTMLAHIERAALAYVAIEPFGDLVGVLHPAAVKVAGVLLFVAWLLRLVLDARPVNLRHPGIAAAAALGLVVLASTVLHAGRNDSGLEVAIRYASYLAVLAVLSDTLRATRAEGPHATEAAVRRMAAVFTLSCTAAGAVGLVGFLLQGGRAAGPLSDANDFAFFLMTAVPLALWLGCGGRARDRLFWLCAVVLVLAVLATFSRGALLGLAAMGALALVLGVVRARAVLVGAAVVLAAVVVTWVSAADVIERSLAEKQHVAAANVDSRFVSWQMAAAMTAHSPLLGQGPGGFADQGAAFTPAHVTDTRHLDVAHQMYLDVASELGLLGLGAFGAVIVSSARGAWRARRECVTAGGGTACLVAFCGVLVAACFLTEQYYLPVWLLAAFGIALDPLTPSRKGA</sequence>
<feature type="transmembrane region" description="Helical" evidence="6">
    <location>
        <begin position="147"/>
        <end position="166"/>
    </location>
</feature>
<dbReference type="PANTHER" id="PTHR37422">
    <property type="entry name" value="TEICHURONIC ACID BIOSYNTHESIS PROTEIN TUAE"/>
    <property type="match status" value="1"/>
</dbReference>
<dbReference type="PANTHER" id="PTHR37422:SF13">
    <property type="entry name" value="LIPOPOLYSACCHARIDE BIOSYNTHESIS PROTEIN PA4999-RELATED"/>
    <property type="match status" value="1"/>
</dbReference>
<comment type="subcellular location">
    <subcellularLocation>
        <location evidence="1">Membrane</location>
        <topology evidence="1">Multi-pass membrane protein</topology>
    </subcellularLocation>
</comment>
<proteinExistence type="predicted"/>
<name>A0A939BV32_9ACTN</name>
<keyword evidence="3 6" id="KW-1133">Transmembrane helix</keyword>
<dbReference type="AlphaFoldDB" id="A0A939BV32"/>
<evidence type="ECO:0000313" key="8">
    <source>
        <dbReference type="EMBL" id="MBM9459506.1"/>
    </source>
</evidence>
<dbReference type="Pfam" id="PF04932">
    <property type="entry name" value="Wzy_C"/>
    <property type="match status" value="1"/>
</dbReference>
<keyword evidence="8" id="KW-0436">Ligase</keyword>
<evidence type="ECO:0000256" key="6">
    <source>
        <dbReference type="SAM" id="Phobius"/>
    </source>
</evidence>
<evidence type="ECO:0000259" key="7">
    <source>
        <dbReference type="Pfam" id="PF04932"/>
    </source>
</evidence>
<accession>A0A939BV32</accession>
<feature type="transmembrane region" description="Helical" evidence="6">
    <location>
        <begin position="290"/>
        <end position="307"/>
    </location>
</feature>
<keyword evidence="9" id="KW-1185">Reference proteome</keyword>
<evidence type="ECO:0000256" key="3">
    <source>
        <dbReference type="ARBA" id="ARBA00022989"/>
    </source>
</evidence>
<dbReference type="InterPro" id="IPR051533">
    <property type="entry name" value="WaaL-like"/>
</dbReference>